<name>A0ABS6K2P9_9FIRM</name>
<feature type="domain" description="AlgX/AlgJ SGNH hydrolase-like" evidence="8">
    <location>
        <begin position="95"/>
        <end position="261"/>
    </location>
</feature>
<evidence type="ECO:0000256" key="7">
    <source>
        <dbReference type="SAM" id="Phobius"/>
    </source>
</evidence>
<evidence type="ECO:0000256" key="3">
    <source>
        <dbReference type="ARBA" id="ARBA00022679"/>
    </source>
</evidence>
<keyword evidence="10" id="KW-1185">Reference proteome</keyword>
<comment type="pathway">
    <text evidence="2">Glycan biosynthesis; alginate biosynthesis.</text>
</comment>
<dbReference type="Proteomes" id="UP001314681">
    <property type="component" value="Unassembled WGS sequence"/>
</dbReference>
<keyword evidence="4" id="KW-0732">Signal</keyword>
<comment type="caution">
    <text evidence="9">The sequence shown here is derived from an EMBL/GenBank/DDBJ whole genome shotgun (WGS) entry which is preliminary data.</text>
</comment>
<dbReference type="RefSeq" id="WP_238726131.1">
    <property type="nucleotide sequence ID" value="NZ_JAHQCX010000001.1"/>
</dbReference>
<reference evidence="9 10" key="1">
    <citation type="submission" date="2021-06" db="EMBL/GenBank/DDBJ databases">
        <title>Description of novel taxa of the family Lachnospiraceae.</title>
        <authorList>
            <person name="Chaplin A.V."/>
            <person name="Sokolova S.R."/>
            <person name="Pikina A.P."/>
            <person name="Korzhanova M."/>
            <person name="Belova V."/>
            <person name="Korostin D."/>
            <person name="Efimov B.A."/>
        </authorList>
    </citation>
    <scope>NUCLEOTIDE SEQUENCE [LARGE SCALE GENOMIC DNA]</scope>
    <source>
        <strain evidence="9 10">ASD4241</strain>
    </source>
</reference>
<organism evidence="9 10">
    <name type="scientific">Diplocloster modestus</name>
    <dbReference type="NCBI Taxonomy" id="2850322"/>
    <lineage>
        <taxon>Bacteria</taxon>
        <taxon>Bacillati</taxon>
        <taxon>Bacillota</taxon>
        <taxon>Clostridia</taxon>
        <taxon>Lachnospirales</taxon>
        <taxon>Lachnospiraceae</taxon>
        <taxon>Diplocloster</taxon>
    </lineage>
</organism>
<feature type="transmembrane region" description="Helical" evidence="7">
    <location>
        <begin position="7"/>
        <end position="30"/>
    </location>
</feature>
<sequence length="485" mass="55214">MKKGKVNIYLLLFGIFTIMLALPTILGPIVHSGFDSELEKRKISSKPDYSLSNISNWSKETEAYYNDRFAFRDKMITLNTEVKAGILKTSSSDLVVYGKDGWLFYTGDNNFQIARGLYPMDSDMMIKVKNNQTVLKEYFAKKGMKYYLILVPSKVSVYPEYLPDNGKEMTDRTPVDILEDYLNEYTDINVINVKKALIEAKDTGKLYHKTDTHWTERGAYVAYQNIINETIKNNDVTIAPAEVTYEKGTFKGDFSGLLGNDSLLEPEIKDISQILDCKSIEIADGSEYEKWDAIRSEDGVSYPIKLFQNGNVPEDKLLYYGDSFSHNFNVPELFSQNYSEMMFVRSDAIKDDMIEAFRPDVVYLQRTERFIDQLANDLDPLIISSFVEGASGALNVENRNDKVIVSAKNIGDSSWERKYYYKLAFFRDGVDTGKRLEIPDTKFVNPGEEIQFDVTDIVDQEGNTGMTVQMIVETIGGISEPVELN</sequence>
<accession>A0ABS6K2P9</accession>
<gene>
    <name evidence="9" type="ORF">KTH90_01265</name>
</gene>
<evidence type="ECO:0000256" key="5">
    <source>
        <dbReference type="ARBA" id="ARBA00022764"/>
    </source>
</evidence>
<dbReference type="Pfam" id="PF16822">
    <property type="entry name" value="ALGX"/>
    <property type="match status" value="1"/>
</dbReference>
<dbReference type="EMBL" id="JAHQCX010000001">
    <property type="protein sequence ID" value="MBU9724635.1"/>
    <property type="molecule type" value="Genomic_DNA"/>
</dbReference>
<protein>
    <recommendedName>
        <fullName evidence="8">AlgX/AlgJ SGNH hydrolase-like domain-containing protein</fullName>
    </recommendedName>
</protein>
<evidence type="ECO:0000313" key="10">
    <source>
        <dbReference type="Proteomes" id="UP001314681"/>
    </source>
</evidence>
<evidence type="ECO:0000256" key="1">
    <source>
        <dbReference type="ARBA" id="ARBA00004418"/>
    </source>
</evidence>
<proteinExistence type="predicted"/>
<evidence type="ECO:0000256" key="2">
    <source>
        <dbReference type="ARBA" id="ARBA00005182"/>
    </source>
</evidence>
<keyword evidence="6" id="KW-0016">Alginate biosynthesis</keyword>
<comment type="subcellular location">
    <subcellularLocation>
        <location evidence="1">Periplasm</location>
    </subcellularLocation>
</comment>
<keyword evidence="7" id="KW-0812">Transmembrane</keyword>
<keyword evidence="3" id="KW-0808">Transferase</keyword>
<evidence type="ECO:0000256" key="6">
    <source>
        <dbReference type="ARBA" id="ARBA00022841"/>
    </source>
</evidence>
<keyword evidence="5" id="KW-0574">Periplasm</keyword>
<dbReference type="InterPro" id="IPR031811">
    <property type="entry name" value="ALGX/ALGJ_SGNH-like"/>
</dbReference>
<keyword evidence="7" id="KW-0472">Membrane</keyword>
<evidence type="ECO:0000313" key="9">
    <source>
        <dbReference type="EMBL" id="MBU9724635.1"/>
    </source>
</evidence>
<evidence type="ECO:0000256" key="4">
    <source>
        <dbReference type="ARBA" id="ARBA00022729"/>
    </source>
</evidence>
<evidence type="ECO:0000259" key="8">
    <source>
        <dbReference type="Pfam" id="PF16822"/>
    </source>
</evidence>
<keyword evidence="7" id="KW-1133">Transmembrane helix</keyword>